<organism evidence="2 3">
    <name type="scientific">Pleurodeles waltl</name>
    <name type="common">Iberian ribbed newt</name>
    <dbReference type="NCBI Taxonomy" id="8319"/>
    <lineage>
        <taxon>Eukaryota</taxon>
        <taxon>Metazoa</taxon>
        <taxon>Chordata</taxon>
        <taxon>Craniata</taxon>
        <taxon>Vertebrata</taxon>
        <taxon>Euteleostomi</taxon>
        <taxon>Amphibia</taxon>
        <taxon>Batrachia</taxon>
        <taxon>Caudata</taxon>
        <taxon>Salamandroidea</taxon>
        <taxon>Salamandridae</taxon>
        <taxon>Pleurodelinae</taxon>
        <taxon>Pleurodeles</taxon>
    </lineage>
</organism>
<evidence type="ECO:0000313" key="3">
    <source>
        <dbReference type="Proteomes" id="UP001066276"/>
    </source>
</evidence>
<dbReference type="EMBL" id="JANPWB010000002">
    <property type="protein sequence ID" value="KAJ1212036.1"/>
    <property type="molecule type" value="Genomic_DNA"/>
</dbReference>
<comment type="caution">
    <text evidence="2">The sequence shown here is derived from an EMBL/GenBank/DDBJ whole genome shotgun (WGS) entry which is preliminary data.</text>
</comment>
<reference evidence="2" key="1">
    <citation type="journal article" date="2022" name="bioRxiv">
        <title>Sequencing and chromosome-scale assembly of the giantPleurodeles waltlgenome.</title>
        <authorList>
            <person name="Brown T."/>
            <person name="Elewa A."/>
            <person name="Iarovenko S."/>
            <person name="Subramanian E."/>
            <person name="Araus A.J."/>
            <person name="Petzold A."/>
            <person name="Susuki M."/>
            <person name="Suzuki K.-i.T."/>
            <person name="Hayashi T."/>
            <person name="Toyoda A."/>
            <person name="Oliveira C."/>
            <person name="Osipova E."/>
            <person name="Leigh N.D."/>
            <person name="Simon A."/>
            <person name="Yun M.H."/>
        </authorList>
    </citation>
    <scope>NUCLEOTIDE SEQUENCE</scope>
    <source>
        <strain evidence="2">20211129_DDA</strain>
        <tissue evidence="2">Liver</tissue>
    </source>
</reference>
<feature type="region of interest" description="Disordered" evidence="1">
    <location>
        <begin position="520"/>
        <end position="557"/>
    </location>
</feature>
<dbReference type="Proteomes" id="UP001066276">
    <property type="component" value="Chromosome 1_2"/>
</dbReference>
<dbReference type="AlphaFoldDB" id="A0AAV7WH71"/>
<name>A0AAV7WH71_PLEWA</name>
<proteinExistence type="predicted"/>
<protein>
    <submittedName>
        <fullName evidence="2">Uncharacterized protein</fullName>
    </submittedName>
</protein>
<evidence type="ECO:0000256" key="1">
    <source>
        <dbReference type="SAM" id="MobiDB-lite"/>
    </source>
</evidence>
<accession>A0AAV7WH71</accession>
<gene>
    <name evidence="2" type="ORF">NDU88_007380</name>
</gene>
<keyword evidence="3" id="KW-1185">Reference proteome</keyword>
<evidence type="ECO:0000313" key="2">
    <source>
        <dbReference type="EMBL" id="KAJ1212036.1"/>
    </source>
</evidence>
<sequence>MSRGKYALAGESVCTRGIKEGVMCFRVNITGDLIGFRVNIVTGDLISFRVYIVTGHLINFRVNITGDLISFRVNIVTGDLMSFRVNIVTGDLMSFRVNIVTGDLMSFRVNIVTGDLMSFRVNIVTGDLMSFRVNIVTGDLMNFRVNIVTGDLMSFRVNIVTGDLMSFRVNIVTGDLMSFRVNIVTGDLMSFRVNIVTGDLMSFRVNIVTGDLMSFRVNIVTGDLMNFRVNIVTGDLMSFRVNIVTGDPIRFRVNITGDLISFRVNIITRDLISSQTCARCVGRPRRLRGRAAAQWPPLHEPVPAEAFLDVGGTEVARLRSPHPEGQPAQQRPLHLLDDPAGAAHQLASQALTADGLTRSGNPHSSLAHPGPAEAFVTSCPHWTSLRGGGQQPGSSRACGSLRYLLPTLDQSSRRRAAAWLIRGLRKPLLPPAPHWTSLRGGGQQPGSSGACGSLCYLLPHIGPVFEEEGSSLAHPGPAEPLLPPAPHWTSLRGGGQQPGSSRACGSLCYLLPHIGPVFEEEGSSLAHPGPAEPSVPPAHTGPVFEEEGSSLAHPGPAEAFVTSCPTLDQSSRRRAAAWLIQGLRKPSVPPAHIGPVFEEEGSSLAHPGPAEAFVTSCPTLDQSSRRRAAASLIRGLRKPLLPPAHIGPVFEEEGSSLAHPGPAEAFGTSCPHWTSLRGGGQQPGSSGACGSLCYLLPHIGPVFEEEGSSLAHPGPAEAFVTSCPTLDQSSRRRAAAWLIRGLRSLCYLLPHIGPVFEEEGSSLAHPGPAEAFVTSCPTLDQSSRRRAAAWLIQGLRSLRYLLPTLDQSSRRRAAAWLIRGLRKPLLPPAHIGPVFEEEGSSLAHPGPAEAFVTSCPTLDQSSRRRAAAWLIRGLRSLRYLLPTLDQSSRRRAAAWLIQGLRKPLLPPAHIGPVFEEEGSSLAHPGPAEAFVTSCPHWTSLRGGGETVA</sequence>